<sequence length="156" mass="16954">MLPTVLLTMAAACVTLSRDPQPETALRILPDGRAEVIMLPCREGRIRAVGLDEWKPGSDDSLRVWQVTLAPTTALRAVPIGTVPEGARVDTAFVDGFRPGYRYKALLDVDGDGMGTGEVFFGPDDLRSGPMSIFDGRRFTEEAFAKEARRVCQANG</sequence>
<dbReference type="RefSeq" id="WP_345675325.1">
    <property type="nucleotide sequence ID" value="NZ_BAABHS010000007.1"/>
</dbReference>
<evidence type="ECO:0008006" key="3">
    <source>
        <dbReference type="Google" id="ProtNLM"/>
    </source>
</evidence>
<comment type="caution">
    <text evidence="1">The sequence shown here is derived from an EMBL/GenBank/DDBJ whole genome shotgun (WGS) entry which is preliminary data.</text>
</comment>
<organism evidence="1 2">
    <name type="scientific">Yinghuangia aomiensis</name>
    <dbReference type="NCBI Taxonomy" id="676205"/>
    <lineage>
        <taxon>Bacteria</taxon>
        <taxon>Bacillati</taxon>
        <taxon>Actinomycetota</taxon>
        <taxon>Actinomycetes</taxon>
        <taxon>Kitasatosporales</taxon>
        <taxon>Streptomycetaceae</taxon>
        <taxon>Yinghuangia</taxon>
    </lineage>
</organism>
<accession>A0ABP9H2V1</accession>
<name>A0ABP9H2V1_9ACTN</name>
<dbReference type="EMBL" id="BAABHS010000007">
    <property type="protein sequence ID" value="GAA4959678.1"/>
    <property type="molecule type" value="Genomic_DNA"/>
</dbReference>
<dbReference type="Proteomes" id="UP001500466">
    <property type="component" value="Unassembled WGS sequence"/>
</dbReference>
<keyword evidence="2" id="KW-1185">Reference proteome</keyword>
<gene>
    <name evidence="1" type="ORF">GCM10023205_23410</name>
</gene>
<proteinExistence type="predicted"/>
<protein>
    <recommendedName>
        <fullName evidence="3">Lipoprotein</fullName>
    </recommendedName>
</protein>
<evidence type="ECO:0000313" key="2">
    <source>
        <dbReference type="Proteomes" id="UP001500466"/>
    </source>
</evidence>
<reference evidence="2" key="1">
    <citation type="journal article" date="2019" name="Int. J. Syst. Evol. Microbiol.">
        <title>The Global Catalogue of Microorganisms (GCM) 10K type strain sequencing project: providing services to taxonomists for standard genome sequencing and annotation.</title>
        <authorList>
            <consortium name="The Broad Institute Genomics Platform"/>
            <consortium name="The Broad Institute Genome Sequencing Center for Infectious Disease"/>
            <person name="Wu L."/>
            <person name="Ma J."/>
        </authorList>
    </citation>
    <scope>NUCLEOTIDE SEQUENCE [LARGE SCALE GENOMIC DNA]</scope>
    <source>
        <strain evidence="2">JCM 17986</strain>
    </source>
</reference>
<evidence type="ECO:0000313" key="1">
    <source>
        <dbReference type="EMBL" id="GAA4959678.1"/>
    </source>
</evidence>